<dbReference type="GO" id="GO:0046872">
    <property type="term" value="F:metal ion binding"/>
    <property type="evidence" value="ECO:0007669"/>
    <property type="project" value="UniProtKB-KW"/>
</dbReference>
<protein>
    <submittedName>
        <fullName evidence="3">Cupin 2 conserved barrel domain protein</fullName>
    </submittedName>
</protein>
<dbReference type="SUPFAM" id="SSF51182">
    <property type="entry name" value="RmlC-like cupins"/>
    <property type="match status" value="1"/>
</dbReference>
<dbReference type="Gene3D" id="2.60.120.10">
    <property type="entry name" value="Jelly Rolls"/>
    <property type="match status" value="1"/>
</dbReference>
<sequence>MRPIVKLHELSLQPQSHGETFAAGVAAVAAPLGATHLGARYVELPPGKKAWPFHCHHANDELFVILGGRGVLRHGERTHPVEPGDVVVCPAGGAESAHQLIAAADEGLRYLAVSSMHEPDVLEYPDSGKMTVFAGSPPGGDKAARRVEITVRADSRVEYWEGES</sequence>
<dbReference type="EMBL" id="FLUO01000001">
    <property type="protein sequence ID" value="SBW04767.1"/>
    <property type="molecule type" value="Genomic_DNA"/>
</dbReference>
<organism evidence="3">
    <name type="scientific">uncultured Alphaproteobacteria bacterium</name>
    <dbReference type="NCBI Taxonomy" id="91750"/>
    <lineage>
        <taxon>Bacteria</taxon>
        <taxon>Pseudomonadati</taxon>
        <taxon>Pseudomonadota</taxon>
        <taxon>Alphaproteobacteria</taxon>
        <taxon>environmental samples</taxon>
    </lineage>
</organism>
<dbReference type="PANTHER" id="PTHR35848">
    <property type="entry name" value="OXALATE-BINDING PROTEIN"/>
    <property type="match status" value="1"/>
</dbReference>
<accession>A0A212JZ98</accession>
<dbReference type="Pfam" id="PF07883">
    <property type="entry name" value="Cupin_2"/>
    <property type="match status" value="1"/>
</dbReference>
<dbReference type="InterPro" id="IPR014710">
    <property type="entry name" value="RmlC-like_jellyroll"/>
</dbReference>
<evidence type="ECO:0000256" key="1">
    <source>
        <dbReference type="ARBA" id="ARBA00022723"/>
    </source>
</evidence>
<keyword evidence="1" id="KW-0479">Metal-binding</keyword>
<proteinExistence type="predicted"/>
<feature type="domain" description="Cupin type-2" evidence="2">
    <location>
        <begin position="41"/>
        <end position="113"/>
    </location>
</feature>
<gene>
    <name evidence="3" type="ORF">KL86APRO_11895</name>
</gene>
<dbReference type="InterPro" id="IPR013096">
    <property type="entry name" value="Cupin_2"/>
</dbReference>
<evidence type="ECO:0000259" key="2">
    <source>
        <dbReference type="Pfam" id="PF07883"/>
    </source>
</evidence>
<name>A0A212JZ98_9PROT</name>
<evidence type="ECO:0000313" key="3">
    <source>
        <dbReference type="EMBL" id="SBW04767.1"/>
    </source>
</evidence>
<dbReference type="InterPro" id="IPR011051">
    <property type="entry name" value="RmlC_Cupin_sf"/>
</dbReference>
<dbReference type="AlphaFoldDB" id="A0A212JZ98"/>
<reference evidence="3" key="1">
    <citation type="submission" date="2016-04" db="EMBL/GenBank/DDBJ databases">
        <authorList>
            <person name="Evans L.H."/>
            <person name="Alamgir A."/>
            <person name="Owens N."/>
            <person name="Weber N.D."/>
            <person name="Virtaneva K."/>
            <person name="Barbian K."/>
            <person name="Babar A."/>
            <person name="Rosenke K."/>
        </authorList>
    </citation>
    <scope>NUCLEOTIDE SEQUENCE</scope>
    <source>
        <strain evidence="3">86</strain>
    </source>
</reference>
<dbReference type="PANTHER" id="PTHR35848:SF6">
    <property type="entry name" value="CUPIN TYPE-2 DOMAIN-CONTAINING PROTEIN"/>
    <property type="match status" value="1"/>
</dbReference>
<dbReference type="InterPro" id="IPR051610">
    <property type="entry name" value="GPI/OXD"/>
</dbReference>